<dbReference type="EMBL" id="JAGINP010000024">
    <property type="protein sequence ID" value="MBP2295815.1"/>
    <property type="molecule type" value="Genomic_DNA"/>
</dbReference>
<evidence type="ECO:0000313" key="1">
    <source>
        <dbReference type="EMBL" id="MBP2295815.1"/>
    </source>
</evidence>
<sequence>MPDKVQYAVERFPDLDQAIKQCCADNRFFRSLCEDYGEAVEVLRGCEDENDPERLERCNACRELVAELEREILQELEHWVGE</sequence>
<name>A0ABS4STC8_9PROT</name>
<keyword evidence="2" id="KW-1185">Reference proteome</keyword>
<organism evidence="1 2">
    <name type="scientific">Azospirillum rugosum</name>
    <dbReference type="NCBI Taxonomy" id="416170"/>
    <lineage>
        <taxon>Bacteria</taxon>
        <taxon>Pseudomonadati</taxon>
        <taxon>Pseudomonadota</taxon>
        <taxon>Alphaproteobacteria</taxon>
        <taxon>Rhodospirillales</taxon>
        <taxon>Azospirillaceae</taxon>
        <taxon>Azospirillum</taxon>
    </lineage>
</organism>
<protein>
    <submittedName>
        <fullName evidence="1">Uncharacterized protein</fullName>
    </submittedName>
</protein>
<accession>A0ABS4STC8</accession>
<gene>
    <name evidence="1" type="ORF">J2851_005628</name>
</gene>
<proteinExistence type="predicted"/>
<reference evidence="1 2" key="1">
    <citation type="submission" date="2021-03" db="EMBL/GenBank/DDBJ databases">
        <title>Genomic Encyclopedia of Type Strains, Phase III (KMG-III): the genomes of soil and plant-associated and newly described type strains.</title>
        <authorList>
            <person name="Whitman W."/>
        </authorList>
    </citation>
    <scope>NUCLEOTIDE SEQUENCE [LARGE SCALE GENOMIC DNA]</scope>
    <source>
        <strain evidence="1 2">IMMIB AFH-6</strain>
    </source>
</reference>
<dbReference type="Proteomes" id="UP000781958">
    <property type="component" value="Unassembled WGS sequence"/>
</dbReference>
<comment type="caution">
    <text evidence="1">The sequence shown here is derived from an EMBL/GenBank/DDBJ whole genome shotgun (WGS) entry which is preliminary data.</text>
</comment>
<evidence type="ECO:0000313" key="2">
    <source>
        <dbReference type="Proteomes" id="UP000781958"/>
    </source>
</evidence>
<dbReference type="RefSeq" id="WP_209770434.1">
    <property type="nucleotide sequence ID" value="NZ_JAGINP010000024.1"/>
</dbReference>